<dbReference type="AlphaFoldDB" id="A0A395IE32"/>
<name>A0A395IE32_9HELO</name>
<keyword evidence="3" id="KW-1185">Reference proteome</keyword>
<feature type="region of interest" description="Disordered" evidence="1">
    <location>
        <begin position="1"/>
        <end position="46"/>
    </location>
</feature>
<sequence>MTQKRDEDEKTTYALNVEKQDTEQQTAEARRQEEKRGNFKPKFGKGQLNATFAISENPTKSENTETFTIEEFQQLLEELPRNQEGMNAIDLWEQEYYRTPTPL</sequence>
<comment type="caution">
    <text evidence="2">The sequence shown here is derived from an EMBL/GenBank/DDBJ whole genome shotgun (WGS) entry which is preliminary data.</text>
</comment>
<protein>
    <submittedName>
        <fullName evidence="2">Uncharacterized protein</fullName>
    </submittedName>
</protein>
<gene>
    <name evidence="2" type="ORF">DID88_002293</name>
</gene>
<feature type="compositionally biased region" description="Basic and acidic residues" evidence="1">
    <location>
        <begin position="18"/>
        <end position="37"/>
    </location>
</feature>
<reference evidence="2 3" key="1">
    <citation type="submission" date="2018-06" db="EMBL/GenBank/DDBJ databases">
        <title>Genome Sequence of the Brown Rot Fungal Pathogen Monilinia fructigena.</title>
        <authorList>
            <person name="Landi L."/>
            <person name="De Miccolis Angelini R.M."/>
            <person name="Pollastro S."/>
            <person name="Abate D."/>
            <person name="Faretra F."/>
            <person name="Romanazzi G."/>
        </authorList>
    </citation>
    <scope>NUCLEOTIDE SEQUENCE [LARGE SCALE GENOMIC DNA]</scope>
    <source>
        <strain evidence="2 3">Mfrg269</strain>
    </source>
</reference>
<evidence type="ECO:0000256" key="1">
    <source>
        <dbReference type="SAM" id="MobiDB-lite"/>
    </source>
</evidence>
<proteinExistence type="predicted"/>
<evidence type="ECO:0000313" key="3">
    <source>
        <dbReference type="Proteomes" id="UP000249056"/>
    </source>
</evidence>
<accession>A0A395IE32</accession>
<dbReference type="EMBL" id="QKRW01000093">
    <property type="protein sequence ID" value="RAL58214.1"/>
    <property type="molecule type" value="Genomic_DNA"/>
</dbReference>
<dbReference type="Proteomes" id="UP000249056">
    <property type="component" value="Unassembled WGS sequence"/>
</dbReference>
<feature type="compositionally biased region" description="Basic and acidic residues" evidence="1">
    <location>
        <begin position="1"/>
        <end position="11"/>
    </location>
</feature>
<evidence type="ECO:0000313" key="2">
    <source>
        <dbReference type="EMBL" id="RAL58214.1"/>
    </source>
</evidence>
<organism evidence="2 3">
    <name type="scientific">Monilinia fructigena</name>
    <dbReference type="NCBI Taxonomy" id="38457"/>
    <lineage>
        <taxon>Eukaryota</taxon>
        <taxon>Fungi</taxon>
        <taxon>Dikarya</taxon>
        <taxon>Ascomycota</taxon>
        <taxon>Pezizomycotina</taxon>
        <taxon>Leotiomycetes</taxon>
        <taxon>Helotiales</taxon>
        <taxon>Sclerotiniaceae</taxon>
        <taxon>Monilinia</taxon>
    </lineage>
</organism>